<proteinExistence type="predicted"/>
<reference evidence="2 3" key="1">
    <citation type="submission" date="2021-04" db="EMBL/GenBank/DDBJ databases">
        <title>Genome analysis of Polyangium sp.</title>
        <authorList>
            <person name="Li Y."/>
            <person name="Wang J."/>
        </authorList>
    </citation>
    <scope>NUCLEOTIDE SEQUENCE [LARGE SCALE GENOMIC DNA]</scope>
    <source>
        <strain evidence="2 3">SDU14</strain>
    </source>
</reference>
<dbReference type="Proteomes" id="UP001151081">
    <property type="component" value="Unassembled WGS sequence"/>
</dbReference>
<accession>A0A9X3WZT2</accession>
<dbReference type="RefSeq" id="WP_272420058.1">
    <property type="nucleotide sequence ID" value="NZ_JAGTJJ010000004.1"/>
</dbReference>
<name>A0A9X3WZT2_9BACT</name>
<feature type="chain" id="PRO_5040996571" evidence="1">
    <location>
        <begin position="27"/>
        <end position="234"/>
    </location>
</feature>
<gene>
    <name evidence="2" type="ORF">KEG57_11535</name>
</gene>
<evidence type="ECO:0000313" key="3">
    <source>
        <dbReference type="Proteomes" id="UP001151081"/>
    </source>
</evidence>
<evidence type="ECO:0000256" key="1">
    <source>
        <dbReference type="SAM" id="SignalP"/>
    </source>
</evidence>
<evidence type="ECO:0000313" key="2">
    <source>
        <dbReference type="EMBL" id="MDC3981134.1"/>
    </source>
</evidence>
<feature type="signal peptide" evidence="1">
    <location>
        <begin position="1"/>
        <end position="26"/>
    </location>
</feature>
<dbReference type="AlphaFoldDB" id="A0A9X3WZT2"/>
<protein>
    <submittedName>
        <fullName evidence="2">Uncharacterized protein</fullName>
    </submittedName>
</protein>
<comment type="caution">
    <text evidence="2">The sequence shown here is derived from an EMBL/GenBank/DDBJ whole genome shotgun (WGS) entry which is preliminary data.</text>
</comment>
<dbReference type="EMBL" id="JAGTJJ010000004">
    <property type="protein sequence ID" value="MDC3981134.1"/>
    <property type="molecule type" value="Genomic_DNA"/>
</dbReference>
<keyword evidence="3" id="KW-1185">Reference proteome</keyword>
<organism evidence="2 3">
    <name type="scientific">Polyangium jinanense</name>
    <dbReference type="NCBI Taxonomy" id="2829994"/>
    <lineage>
        <taxon>Bacteria</taxon>
        <taxon>Pseudomonadati</taxon>
        <taxon>Myxococcota</taxon>
        <taxon>Polyangia</taxon>
        <taxon>Polyangiales</taxon>
        <taxon>Polyangiaceae</taxon>
        <taxon>Polyangium</taxon>
    </lineage>
</organism>
<keyword evidence="1" id="KW-0732">Signal</keyword>
<sequence>MKKSLGILSAAFASAMLLAASGQALAGTGAWGVDDDGFGPGYYGGYGYGGPGYRGGYGYGYRGYGPRGGYYGGKGRIYDWGGGYGYGGYGPYGGGCAPGVDCGLPGPVDDLVFGDVDVCFDGQQIFCRFAVDECLEDEIEMYAFLTGGATCGGAGGGWYNKDAYFSDVQVGGYYATPLQGNIWQGALDLNDYYGDFCDGAGAYAGGLDFRRMRLYIAGREFAFNDIGPCGAGWD</sequence>